<evidence type="ECO:0000313" key="5">
    <source>
        <dbReference type="Proteomes" id="UP000294114"/>
    </source>
</evidence>
<gene>
    <name evidence="4" type="ORF">EV384_5232</name>
</gene>
<protein>
    <submittedName>
        <fullName evidence="4">TetR family transcriptional regulator</fullName>
    </submittedName>
</protein>
<evidence type="ECO:0000313" key="4">
    <source>
        <dbReference type="EMBL" id="RZU76567.1"/>
    </source>
</evidence>
<dbReference type="AlphaFoldDB" id="A0A4Q8BF32"/>
<comment type="caution">
    <text evidence="4">The sequence shown here is derived from an EMBL/GenBank/DDBJ whole genome shotgun (WGS) entry which is preliminary data.</text>
</comment>
<dbReference type="RefSeq" id="WP_130337319.1">
    <property type="nucleotide sequence ID" value="NZ_SHLD01000001.1"/>
</dbReference>
<evidence type="ECO:0000256" key="2">
    <source>
        <dbReference type="PROSITE-ProRule" id="PRU00335"/>
    </source>
</evidence>
<dbReference type="EMBL" id="SHLD01000001">
    <property type="protein sequence ID" value="RZU76567.1"/>
    <property type="molecule type" value="Genomic_DNA"/>
</dbReference>
<reference evidence="4 5" key="1">
    <citation type="submission" date="2019-02" db="EMBL/GenBank/DDBJ databases">
        <title>Sequencing the genomes of 1000 actinobacteria strains.</title>
        <authorList>
            <person name="Klenk H.-P."/>
        </authorList>
    </citation>
    <scope>NUCLEOTIDE SEQUENCE [LARGE SCALE GENOMIC DNA]</scope>
    <source>
        <strain evidence="4 5">DSM 45612</strain>
    </source>
</reference>
<proteinExistence type="predicted"/>
<dbReference type="GO" id="GO:0003677">
    <property type="term" value="F:DNA binding"/>
    <property type="evidence" value="ECO:0007669"/>
    <property type="project" value="UniProtKB-UniRule"/>
</dbReference>
<dbReference type="Proteomes" id="UP000294114">
    <property type="component" value="Unassembled WGS sequence"/>
</dbReference>
<dbReference type="InterPro" id="IPR009057">
    <property type="entry name" value="Homeodomain-like_sf"/>
</dbReference>
<dbReference type="OrthoDB" id="8688418at2"/>
<evidence type="ECO:0000256" key="1">
    <source>
        <dbReference type="ARBA" id="ARBA00023125"/>
    </source>
</evidence>
<feature type="domain" description="HTH tetR-type" evidence="3">
    <location>
        <begin position="21"/>
        <end position="80"/>
    </location>
</feature>
<dbReference type="SUPFAM" id="SSF46689">
    <property type="entry name" value="Homeodomain-like"/>
    <property type="match status" value="1"/>
</dbReference>
<accession>A0A4Q8BF32</accession>
<dbReference type="Gene3D" id="1.10.357.10">
    <property type="entry name" value="Tetracycline Repressor, domain 2"/>
    <property type="match status" value="1"/>
</dbReference>
<feature type="DNA-binding region" description="H-T-H motif" evidence="2">
    <location>
        <begin position="43"/>
        <end position="62"/>
    </location>
</feature>
<sequence length="209" mass="22969">MIDVDADAPAARMDGRAARAERTRGAIVEAHLALIDEGDLKPTGERIAERAGVSLRTLWTNFKDMETLYAATGQRVRERQEAQFRPIPPEWPLGRRIAEFCAQRVEMLEVLAPTARAAALREPFSPQLRRNRGGAIARARGELELVFGPELTQVGEGRERLLDALTVASTWAAWSMMRDAMGLDVEAARAILTRTVGALLVDAIAASLR</sequence>
<dbReference type="InterPro" id="IPR001647">
    <property type="entry name" value="HTH_TetR"/>
</dbReference>
<dbReference type="PROSITE" id="PS50977">
    <property type="entry name" value="HTH_TETR_2"/>
    <property type="match status" value="1"/>
</dbReference>
<organism evidence="4 5">
    <name type="scientific">Micromonospora kangleipakensis</name>
    <dbReference type="NCBI Taxonomy" id="1077942"/>
    <lineage>
        <taxon>Bacteria</taxon>
        <taxon>Bacillati</taxon>
        <taxon>Actinomycetota</taxon>
        <taxon>Actinomycetes</taxon>
        <taxon>Micromonosporales</taxon>
        <taxon>Micromonosporaceae</taxon>
        <taxon>Micromonospora</taxon>
    </lineage>
</organism>
<name>A0A4Q8BF32_9ACTN</name>
<evidence type="ECO:0000259" key="3">
    <source>
        <dbReference type="PROSITE" id="PS50977"/>
    </source>
</evidence>
<keyword evidence="5" id="KW-1185">Reference proteome</keyword>
<keyword evidence="1 2" id="KW-0238">DNA-binding</keyword>